<evidence type="ECO:0000313" key="1">
    <source>
        <dbReference type="EMBL" id="TWT43076.1"/>
    </source>
</evidence>
<dbReference type="Pfam" id="PF13578">
    <property type="entry name" value="Methyltransf_24"/>
    <property type="match status" value="1"/>
</dbReference>
<dbReference type="Proteomes" id="UP000317243">
    <property type="component" value="Unassembled WGS sequence"/>
</dbReference>
<evidence type="ECO:0000313" key="2">
    <source>
        <dbReference type="Proteomes" id="UP000317243"/>
    </source>
</evidence>
<dbReference type="InterPro" id="IPR029063">
    <property type="entry name" value="SAM-dependent_MTases_sf"/>
</dbReference>
<accession>A0A5C5VWM2</accession>
<proteinExistence type="predicted"/>
<comment type="caution">
    <text evidence="1">The sequence shown here is derived from an EMBL/GenBank/DDBJ whole genome shotgun (WGS) entry which is preliminary data.</text>
</comment>
<organism evidence="1 2">
    <name type="scientific">Thalassoglobus neptunius</name>
    <dbReference type="NCBI Taxonomy" id="1938619"/>
    <lineage>
        <taxon>Bacteria</taxon>
        <taxon>Pseudomonadati</taxon>
        <taxon>Planctomycetota</taxon>
        <taxon>Planctomycetia</taxon>
        <taxon>Planctomycetales</taxon>
        <taxon>Planctomycetaceae</taxon>
        <taxon>Thalassoglobus</taxon>
    </lineage>
</organism>
<sequence>MIDTYCWQAIDRIPGYMSRLECEWLAGIAATVNSWTELGAYCGRSMLCVGLHLPKKATLQVVDISLGTVSRAGQTLFTTFVELRQKRPDLNIVLARMDSVAAAELLKDSEVVFVDANHNYENVVNDITAWRSKCRILCGHDWNQKEWPTVVRAVRRCVPNVSNPTGSIWVAPTTRDLR</sequence>
<evidence type="ECO:0008006" key="3">
    <source>
        <dbReference type="Google" id="ProtNLM"/>
    </source>
</evidence>
<reference evidence="1 2" key="1">
    <citation type="submission" date="2019-02" db="EMBL/GenBank/DDBJ databases">
        <title>Deep-cultivation of Planctomycetes and their phenomic and genomic characterization uncovers novel biology.</title>
        <authorList>
            <person name="Wiegand S."/>
            <person name="Jogler M."/>
            <person name="Boedeker C."/>
            <person name="Pinto D."/>
            <person name="Vollmers J."/>
            <person name="Rivas-Marin E."/>
            <person name="Kohn T."/>
            <person name="Peeters S.H."/>
            <person name="Heuer A."/>
            <person name="Rast P."/>
            <person name="Oberbeckmann S."/>
            <person name="Bunk B."/>
            <person name="Jeske O."/>
            <person name="Meyerdierks A."/>
            <person name="Storesund J.E."/>
            <person name="Kallscheuer N."/>
            <person name="Luecker S."/>
            <person name="Lage O.M."/>
            <person name="Pohl T."/>
            <person name="Merkel B.J."/>
            <person name="Hornburger P."/>
            <person name="Mueller R.-W."/>
            <person name="Bruemmer F."/>
            <person name="Labrenz M."/>
            <person name="Spormann A.M."/>
            <person name="Op Den Camp H."/>
            <person name="Overmann J."/>
            <person name="Amann R."/>
            <person name="Jetten M.S.M."/>
            <person name="Mascher T."/>
            <person name="Medema M.H."/>
            <person name="Devos D.P."/>
            <person name="Kaster A.-K."/>
            <person name="Ovreas L."/>
            <person name="Rohde M."/>
            <person name="Galperin M.Y."/>
            <person name="Jogler C."/>
        </authorList>
    </citation>
    <scope>NUCLEOTIDE SEQUENCE [LARGE SCALE GENOMIC DNA]</scope>
    <source>
        <strain evidence="1 2">KOR42</strain>
    </source>
</reference>
<dbReference type="AlphaFoldDB" id="A0A5C5VWM2"/>
<dbReference type="EMBL" id="SIHI01000034">
    <property type="protein sequence ID" value="TWT43076.1"/>
    <property type="molecule type" value="Genomic_DNA"/>
</dbReference>
<protein>
    <recommendedName>
        <fullName evidence="3">Class I SAM-dependent methyltransferase</fullName>
    </recommendedName>
</protein>
<name>A0A5C5VWM2_9PLAN</name>
<dbReference type="Gene3D" id="3.40.50.150">
    <property type="entry name" value="Vaccinia Virus protein VP39"/>
    <property type="match status" value="1"/>
</dbReference>
<gene>
    <name evidence="1" type="ORF">KOR42_45360</name>
</gene>
<keyword evidence="2" id="KW-1185">Reference proteome</keyword>